<evidence type="ECO:0000256" key="6">
    <source>
        <dbReference type="ARBA" id="ARBA00023239"/>
    </source>
</evidence>
<evidence type="ECO:0000256" key="1">
    <source>
        <dbReference type="ARBA" id="ARBA00005008"/>
    </source>
</evidence>
<gene>
    <name evidence="12" type="ORF">HTAM1171_LOCUS5026</name>
</gene>
<keyword evidence="10" id="KW-0732">Signal</keyword>
<evidence type="ECO:0000256" key="10">
    <source>
        <dbReference type="SAM" id="SignalP"/>
    </source>
</evidence>
<dbReference type="InterPro" id="IPR004360">
    <property type="entry name" value="Glyas_Fos-R_dOase_dom"/>
</dbReference>
<dbReference type="Pfam" id="PF00903">
    <property type="entry name" value="Glyoxalase"/>
    <property type="match status" value="2"/>
</dbReference>
<dbReference type="InterPro" id="IPR029068">
    <property type="entry name" value="Glyas_Bleomycin-R_OHBP_Dase"/>
</dbReference>
<dbReference type="PROSITE" id="PS51819">
    <property type="entry name" value="VOC"/>
    <property type="match status" value="2"/>
</dbReference>
<evidence type="ECO:0000313" key="12">
    <source>
        <dbReference type="EMBL" id="CAD9488086.1"/>
    </source>
</evidence>
<dbReference type="AlphaFoldDB" id="A0A7S2MKH9"/>
<evidence type="ECO:0000256" key="4">
    <source>
        <dbReference type="ARBA" id="ARBA00022723"/>
    </source>
</evidence>
<organism evidence="12">
    <name type="scientific">Helicotheca tamesis</name>
    <dbReference type="NCBI Taxonomy" id="374047"/>
    <lineage>
        <taxon>Eukaryota</taxon>
        <taxon>Sar</taxon>
        <taxon>Stramenopiles</taxon>
        <taxon>Ochrophyta</taxon>
        <taxon>Bacillariophyta</taxon>
        <taxon>Mediophyceae</taxon>
        <taxon>Lithodesmiophycidae</taxon>
        <taxon>Lithodesmiales</taxon>
        <taxon>Lithodesmiaceae</taxon>
        <taxon>Helicotheca</taxon>
    </lineage>
</organism>
<feature type="binding site" evidence="8">
    <location>
        <position position="215"/>
    </location>
    <ligand>
        <name>Zn(2+)</name>
        <dbReference type="ChEBI" id="CHEBI:29105"/>
        <note>ligand shared between dimeric partners</note>
    </ligand>
</feature>
<feature type="domain" description="VOC" evidence="11">
    <location>
        <begin position="115"/>
        <end position="265"/>
    </location>
</feature>
<keyword evidence="5 8" id="KW-0862">Zinc</keyword>
<dbReference type="InterPro" id="IPR037523">
    <property type="entry name" value="VOC_core"/>
</dbReference>
<evidence type="ECO:0000256" key="7">
    <source>
        <dbReference type="PIRSR" id="PIRSR604361-1"/>
    </source>
</evidence>
<dbReference type="InterPro" id="IPR018146">
    <property type="entry name" value="Glyoxalase_1_CS"/>
</dbReference>
<evidence type="ECO:0000256" key="5">
    <source>
        <dbReference type="ARBA" id="ARBA00022833"/>
    </source>
</evidence>
<dbReference type="PANTHER" id="PTHR10374">
    <property type="entry name" value="LACTOYLGLUTATHIONE LYASE GLYOXALASE I"/>
    <property type="match status" value="1"/>
</dbReference>
<feature type="signal peptide" evidence="10">
    <location>
        <begin position="1"/>
        <end position="29"/>
    </location>
</feature>
<feature type="chain" id="PRO_5030558279" description="Lactoylglutathione lyase" evidence="10">
    <location>
        <begin position="30"/>
        <end position="432"/>
    </location>
</feature>
<dbReference type="GO" id="GO:0046872">
    <property type="term" value="F:metal ion binding"/>
    <property type="evidence" value="ECO:0007669"/>
    <property type="project" value="UniProtKB-UniRule"/>
</dbReference>
<feature type="binding site" evidence="8">
    <location>
        <position position="261"/>
    </location>
    <ligand>
        <name>Zn(2+)</name>
        <dbReference type="ChEBI" id="CHEBI:29105"/>
        <note>ligand shared between dimeric partners</note>
    </ligand>
</feature>
<dbReference type="SUPFAM" id="SSF54593">
    <property type="entry name" value="Glyoxalase/Bleomycin resistance protein/Dihydroxybiphenyl dioxygenase"/>
    <property type="match status" value="2"/>
</dbReference>
<keyword evidence="6 9" id="KW-0456">Lyase</keyword>
<evidence type="ECO:0000259" key="11">
    <source>
        <dbReference type="PROSITE" id="PS51819"/>
    </source>
</evidence>
<protein>
    <recommendedName>
        <fullName evidence="3 9">Lactoylglutathione lyase</fullName>
        <ecNumber evidence="3 9">4.4.1.5</ecNumber>
    </recommendedName>
    <alternativeName>
        <fullName evidence="9">Glyoxalase I</fullName>
    </alternativeName>
</protein>
<evidence type="ECO:0000256" key="8">
    <source>
        <dbReference type="PIRSR" id="PIRSR604361-3"/>
    </source>
</evidence>
<evidence type="ECO:0000256" key="9">
    <source>
        <dbReference type="RuleBase" id="RU361179"/>
    </source>
</evidence>
<dbReference type="EC" id="4.4.1.5" evidence="3 9"/>
<evidence type="ECO:0000256" key="3">
    <source>
        <dbReference type="ARBA" id="ARBA00012081"/>
    </source>
</evidence>
<comment type="catalytic activity">
    <reaction evidence="9">
        <text>(R)-S-lactoylglutathione = methylglyoxal + glutathione</text>
        <dbReference type="Rhea" id="RHEA:19069"/>
        <dbReference type="ChEBI" id="CHEBI:17158"/>
        <dbReference type="ChEBI" id="CHEBI:57474"/>
        <dbReference type="ChEBI" id="CHEBI:57925"/>
        <dbReference type="EC" id="4.4.1.5"/>
    </reaction>
</comment>
<name>A0A7S2MKH9_9STRA</name>
<feature type="binding site" evidence="8">
    <location>
        <position position="188"/>
    </location>
    <ligand>
        <name>Zn(2+)</name>
        <dbReference type="ChEBI" id="CHEBI:29105"/>
        <note>ligand shared between dimeric partners</note>
    </ligand>
</feature>
<comment type="similarity">
    <text evidence="2 9">Belongs to the glyoxalase I family.</text>
</comment>
<reference evidence="12" key="1">
    <citation type="submission" date="2021-01" db="EMBL/GenBank/DDBJ databases">
        <authorList>
            <person name="Corre E."/>
            <person name="Pelletier E."/>
            <person name="Niang G."/>
            <person name="Scheremetjew M."/>
            <person name="Finn R."/>
            <person name="Kale V."/>
            <person name="Holt S."/>
            <person name="Cochrane G."/>
            <person name="Meng A."/>
            <person name="Brown T."/>
            <person name="Cohen L."/>
        </authorList>
    </citation>
    <scope>NUCLEOTIDE SEQUENCE</scope>
    <source>
        <strain evidence="12">CCMP826</strain>
    </source>
</reference>
<feature type="domain" description="VOC" evidence="11">
    <location>
        <begin position="276"/>
        <end position="420"/>
    </location>
</feature>
<comment type="cofactor">
    <cofactor evidence="8">
        <name>Zn(2+)</name>
        <dbReference type="ChEBI" id="CHEBI:29105"/>
    </cofactor>
    <text evidence="8">Binds 1 zinc ion per subunit. In the homodimer, two zinc ions are bound between subunits.</text>
</comment>
<feature type="binding site" evidence="8">
    <location>
        <position position="118"/>
    </location>
    <ligand>
        <name>Zn(2+)</name>
        <dbReference type="ChEBI" id="CHEBI:29105"/>
        <note>ligand shared between dimeric partners</note>
    </ligand>
</feature>
<sequence length="432" mass="48599">MQPMSSCRLRLGLIMVILSVTHFLQPCRGFSGYRSGMSRVAGRYPNNGFAESSHTHKVFPNNQPTSRSSHFHRNFLERPLSLTTHRNTQNTARPTFLSMSTDSQAEVEVIPGRPTWQQTMLRIADPAKSIPFYTDVLGMTLIDKFDFPDMEFTLYFVTTLPEGEEYDLTPGTKEAHDYLWTMEGTALELTHNHGTEKADFKGYHPGNAEKDGFGHIAVSCDDVYASCKELENAGITFKKKPDEGRMKGLAFAYDPDSYWVEVVRRGTPGKIPNKFNLSQTMLRVKDPKKSIEFYQKLGMKLLSERHFSDFSLYFMASNVEAPPNTGDEGRAVVKDLFGPVLELTHNHGTENDADFKHFNGNEPDRQGFGHTGFLVDDVYKACDAIREMGYGMKKEPDGGKMKGLAFAYDPDGYAVEIIKRGGIEFGDKKVDS</sequence>
<dbReference type="GO" id="GO:0004462">
    <property type="term" value="F:lactoylglutathione lyase activity"/>
    <property type="evidence" value="ECO:0007669"/>
    <property type="project" value="UniProtKB-UniRule"/>
</dbReference>
<dbReference type="NCBIfam" id="TIGR00068">
    <property type="entry name" value="glyox_I"/>
    <property type="match status" value="2"/>
</dbReference>
<dbReference type="UniPathway" id="UPA00619">
    <property type="reaction ID" value="UER00675"/>
</dbReference>
<accession>A0A7S2MKH9</accession>
<dbReference type="Gene3D" id="3.10.180.10">
    <property type="entry name" value="2,3-Dihydroxybiphenyl 1,2-Dioxygenase, domain 1"/>
    <property type="match status" value="2"/>
</dbReference>
<dbReference type="PROSITE" id="PS00935">
    <property type="entry name" value="GLYOXALASE_I_2"/>
    <property type="match status" value="1"/>
</dbReference>
<evidence type="ECO:0000256" key="2">
    <source>
        <dbReference type="ARBA" id="ARBA00010363"/>
    </source>
</evidence>
<dbReference type="CDD" id="cd07233">
    <property type="entry name" value="GlxI_Zn"/>
    <property type="match status" value="2"/>
</dbReference>
<comment type="pathway">
    <text evidence="1 9">Secondary metabolite metabolism; methylglyoxal degradation; (R)-lactate from methylglyoxal: step 1/2.</text>
</comment>
<feature type="active site" description="Proton donor/acceptor" evidence="7">
    <location>
        <position position="261"/>
    </location>
</feature>
<dbReference type="PROSITE" id="PS00934">
    <property type="entry name" value="GLYOXALASE_I_1"/>
    <property type="match status" value="2"/>
</dbReference>
<keyword evidence="4 8" id="KW-0479">Metal-binding</keyword>
<proteinExistence type="inferred from homology"/>
<dbReference type="InterPro" id="IPR004361">
    <property type="entry name" value="Glyoxalase_1"/>
</dbReference>
<comment type="function">
    <text evidence="9">Catalyzes the conversion of hemimercaptal, formed from methylglyoxal and glutathione, to S-lactoylglutathione.</text>
</comment>
<dbReference type="PANTHER" id="PTHR10374:SF30">
    <property type="entry name" value="LACTOYLGLUTATHIONE LYASE"/>
    <property type="match status" value="1"/>
</dbReference>
<dbReference type="EMBL" id="HBGV01008147">
    <property type="protein sequence ID" value="CAD9488086.1"/>
    <property type="molecule type" value="Transcribed_RNA"/>
</dbReference>